<protein>
    <submittedName>
        <fullName evidence="2">Uncharacterized protein</fullName>
    </submittedName>
</protein>
<proteinExistence type="predicted"/>
<reference evidence="2" key="1">
    <citation type="submission" date="2020-02" db="EMBL/GenBank/DDBJ databases">
        <authorList>
            <person name="Meier V. D."/>
        </authorList>
    </citation>
    <scope>NUCLEOTIDE SEQUENCE</scope>
    <source>
        <strain evidence="2">AVDCRST_MAG10</strain>
    </source>
</reference>
<feature type="transmembrane region" description="Helical" evidence="1">
    <location>
        <begin position="116"/>
        <end position="134"/>
    </location>
</feature>
<evidence type="ECO:0000256" key="1">
    <source>
        <dbReference type="SAM" id="Phobius"/>
    </source>
</evidence>
<accession>A0A6J4HJE6</accession>
<feature type="transmembrane region" description="Helical" evidence="1">
    <location>
        <begin position="94"/>
        <end position="110"/>
    </location>
</feature>
<name>A0A6J4HJE6_9ACTN</name>
<organism evidence="2">
    <name type="scientific">uncultured Acidimicrobiales bacterium</name>
    <dbReference type="NCBI Taxonomy" id="310071"/>
    <lineage>
        <taxon>Bacteria</taxon>
        <taxon>Bacillati</taxon>
        <taxon>Actinomycetota</taxon>
        <taxon>Acidimicrobiia</taxon>
        <taxon>Acidimicrobiales</taxon>
        <taxon>environmental samples</taxon>
    </lineage>
</organism>
<feature type="transmembrane region" description="Helical" evidence="1">
    <location>
        <begin position="44"/>
        <end position="66"/>
    </location>
</feature>
<dbReference type="EMBL" id="CADCTB010000062">
    <property type="protein sequence ID" value="CAA9226453.1"/>
    <property type="molecule type" value="Genomic_DNA"/>
</dbReference>
<keyword evidence="1" id="KW-1133">Transmembrane helix</keyword>
<evidence type="ECO:0000313" key="2">
    <source>
        <dbReference type="EMBL" id="CAA9226453.1"/>
    </source>
</evidence>
<sequence>MAAVSVFVDDAIRGRLPLVCAKTGEPADLVVRVRHPVGGGAASMAWLLLFLGPPGWAAFFLVAILAPGQEYLTVRIPETDASYNREKRLERSRIAVFGMGLALVLYGIIFQGMFPALWLVSGAACLVAALVLHFKVTQQNIGISLDASRRWVTLSGVHPSFVHAVQLQEVGGTTRF</sequence>
<keyword evidence="1" id="KW-0812">Transmembrane</keyword>
<dbReference type="AlphaFoldDB" id="A0A6J4HJE6"/>
<gene>
    <name evidence="2" type="ORF">AVDCRST_MAG10-954</name>
</gene>
<keyword evidence="1" id="KW-0472">Membrane</keyword>